<feature type="non-terminal residue" evidence="2">
    <location>
        <position position="1"/>
    </location>
</feature>
<dbReference type="Pfam" id="PF16072">
    <property type="entry name" value="DUF4813"/>
    <property type="match status" value="1"/>
</dbReference>
<evidence type="ECO:0000256" key="1">
    <source>
        <dbReference type="SAM" id="MobiDB-lite"/>
    </source>
</evidence>
<gene>
    <name evidence="2" type="ORF">g.25659</name>
</gene>
<feature type="region of interest" description="Disordered" evidence="1">
    <location>
        <begin position="148"/>
        <end position="171"/>
    </location>
</feature>
<dbReference type="AlphaFoldDB" id="A0A0A1WFT5"/>
<feature type="compositionally biased region" description="Polar residues" evidence="1">
    <location>
        <begin position="85"/>
        <end position="96"/>
    </location>
</feature>
<feature type="region of interest" description="Disordered" evidence="1">
    <location>
        <begin position="1"/>
        <end position="97"/>
    </location>
</feature>
<protein>
    <submittedName>
        <fullName evidence="2">Uncharacterized protein</fullName>
    </submittedName>
</protein>
<feature type="compositionally biased region" description="Basic residues" evidence="1">
    <location>
        <begin position="148"/>
        <end position="158"/>
    </location>
</feature>
<feature type="region of interest" description="Disordered" evidence="1">
    <location>
        <begin position="291"/>
        <end position="324"/>
    </location>
</feature>
<reference evidence="2" key="2">
    <citation type="journal article" date="2015" name="Gigascience">
        <title>Reconstructing a comprehensive transcriptome assembly of a white-pupal translocated strain of the pest fruit fly Bactrocera cucurbitae.</title>
        <authorList>
            <person name="Sim S.B."/>
            <person name="Calla B."/>
            <person name="Hall B."/>
            <person name="DeRego T."/>
            <person name="Geib S.M."/>
        </authorList>
    </citation>
    <scope>NUCLEOTIDE SEQUENCE</scope>
</reference>
<name>A0A0A1WFT5_ZEUCU</name>
<proteinExistence type="predicted"/>
<reference evidence="2" key="1">
    <citation type="submission" date="2014-11" db="EMBL/GenBank/DDBJ databases">
        <authorList>
            <person name="Geib S."/>
        </authorList>
    </citation>
    <scope>NUCLEOTIDE SEQUENCE</scope>
</reference>
<accession>A0A0A1WFT5</accession>
<feature type="compositionally biased region" description="Polar residues" evidence="1">
    <location>
        <begin position="56"/>
        <end position="71"/>
    </location>
</feature>
<dbReference type="EMBL" id="GBXI01016967">
    <property type="protein sequence ID" value="JAC97324.1"/>
    <property type="molecule type" value="Transcribed_RNA"/>
</dbReference>
<sequence length="324" mass="35428">RDQKTQSSSNRRKSQKQDTDHNSHTVSDIVVRDQKMLSSSNPRKSQKQDTDHVNHNSHTTFNEQSQHNSHNWHPLGSSAPYHGTLTASPHASNNWGGHQLPPGHVYVTQPSSIPANAVYYAQPPTHANTDDSSAFDLGYLVGRSLTRTRHHHHHHHHHYEQQPQAQAQANNEKQTKVVIVENQMNPTGVAPTANQTNYWPTDSETPLAPLNNTLVPNGVSQPTVPIFKNPAIESAQNVIPENFKLPTATAAPPETPPTNGIICMPWNFNEPDPLKPENVIVVQKTICFPAPPPPPPEASPTAPLVPNTGDIGLNLSTTPAAVPA</sequence>
<feature type="compositionally biased region" description="Polar residues" evidence="1">
    <location>
        <begin position="314"/>
        <end position="324"/>
    </location>
</feature>
<dbReference type="InterPro" id="IPR032086">
    <property type="entry name" value="DUF4813"/>
</dbReference>
<evidence type="ECO:0000313" key="2">
    <source>
        <dbReference type="EMBL" id="JAC97324.1"/>
    </source>
</evidence>
<organism evidence="2">
    <name type="scientific">Zeugodacus cucurbitae</name>
    <name type="common">Melon fruit fly</name>
    <name type="synonym">Bactrocera cucurbitae</name>
    <dbReference type="NCBI Taxonomy" id="28588"/>
    <lineage>
        <taxon>Eukaryota</taxon>
        <taxon>Metazoa</taxon>
        <taxon>Ecdysozoa</taxon>
        <taxon>Arthropoda</taxon>
        <taxon>Hexapoda</taxon>
        <taxon>Insecta</taxon>
        <taxon>Pterygota</taxon>
        <taxon>Neoptera</taxon>
        <taxon>Endopterygota</taxon>
        <taxon>Diptera</taxon>
        <taxon>Brachycera</taxon>
        <taxon>Muscomorpha</taxon>
        <taxon>Tephritoidea</taxon>
        <taxon>Tephritidae</taxon>
        <taxon>Zeugodacus</taxon>
        <taxon>Zeugodacus</taxon>
    </lineage>
</organism>